<dbReference type="RefSeq" id="WP_313875521.1">
    <property type="nucleotide sequence ID" value="NZ_JAVBIK010000001.1"/>
</dbReference>
<dbReference type="PROSITE" id="PS51900">
    <property type="entry name" value="CB"/>
    <property type="match status" value="1"/>
</dbReference>
<gene>
    <name evidence="7" type="ORF">RAE19_14335</name>
</gene>
<dbReference type="Gene3D" id="1.10.150.130">
    <property type="match status" value="1"/>
</dbReference>
<dbReference type="SUPFAM" id="SSF56349">
    <property type="entry name" value="DNA breaking-rejoining enzymes"/>
    <property type="match status" value="1"/>
</dbReference>
<dbReference type="Gene3D" id="1.10.443.10">
    <property type="entry name" value="Intergrase catalytic core"/>
    <property type="match status" value="1"/>
</dbReference>
<name>A0ABU3KRL6_9BURK</name>
<dbReference type="InterPro" id="IPR050090">
    <property type="entry name" value="Tyrosine_recombinase_XerCD"/>
</dbReference>
<dbReference type="InterPro" id="IPR011010">
    <property type="entry name" value="DNA_brk_join_enz"/>
</dbReference>
<evidence type="ECO:0000256" key="4">
    <source>
        <dbReference type="PROSITE-ProRule" id="PRU01248"/>
    </source>
</evidence>
<protein>
    <submittedName>
        <fullName evidence="7">Tyrosine-type recombinase/integrase</fullName>
    </submittedName>
</protein>
<feature type="domain" description="Tyr recombinase" evidence="5">
    <location>
        <begin position="159"/>
        <end position="327"/>
    </location>
</feature>
<evidence type="ECO:0000256" key="2">
    <source>
        <dbReference type="ARBA" id="ARBA00023125"/>
    </source>
</evidence>
<keyword evidence="1" id="KW-0229">DNA integration</keyword>
<keyword evidence="3" id="KW-0233">DNA recombination</keyword>
<evidence type="ECO:0000256" key="1">
    <source>
        <dbReference type="ARBA" id="ARBA00022908"/>
    </source>
</evidence>
<dbReference type="PANTHER" id="PTHR30349:SF94">
    <property type="entry name" value="INTEGRASE_RECOMBINASE HI_1414-RELATED"/>
    <property type="match status" value="1"/>
</dbReference>
<evidence type="ECO:0000259" key="6">
    <source>
        <dbReference type="PROSITE" id="PS51900"/>
    </source>
</evidence>
<dbReference type="EMBL" id="JAVBIK010000001">
    <property type="protein sequence ID" value="MDT7519872.1"/>
    <property type="molecule type" value="Genomic_DNA"/>
</dbReference>
<accession>A0ABU3KRL6</accession>
<sequence>MASFRQHGNGWQGRIRRRGYPDITKTFETKADAERWARSLESEIDKGQFVNVNEAQRTTLGDLIARYLTEVTPSMKGAAEDTIRLKAIMRKSIARWSMTNLSAARIATYRDERLKEVSAGTVIRELAYLSAIINHARREWGINVPNPVQMVRKPQSPQARSRVLTDEEVSKLLQALEPTGRRSHWIKPAVQLALATAMRRGELLSLRWEHIDLQGRTAFLPDTKNGDARTVPLSTVAVKVLAGIPRHISGVVLPVKFFTLDAAFKRGVRRAGLDRVRFHDLRRTAITRMAEKLPNVIELAMVSGHKSLMVLKRYYRPTASELAQKLG</sequence>
<reference evidence="7 8" key="1">
    <citation type="submission" date="2023-08" db="EMBL/GenBank/DDBJ databases">
        <title>Rhodoferax potami sp. nov. and Rhodoferax mekongensis sp. nov., isolated from the Mekong River in Thailand.</title>
        <authorList>
            <person name="Kitikhun S."/>
            <person name="Charoenyingcharoen P."/>
            <person name="Siriarchawattana P."/>
            <person name="Likhitrattanapisal S."/>
            <person name="Nilsakha T."/>
            <person name="Chanpet A."/>
            <person name="Rattanawaree P."/>
            <person name="Ingsriswang S."/>
        </authorList>
    </citation>
    <scope>NUCLEOTIDE SEQUENCE [LARGE SCALE GENOMIC DNA]</scope>
    <source>
        <strain evidence="7 8">TBRC 17660</strain>
    </source>
</reference>
<dbReference type="InterPro" id="IPR010998">
    <property type="entry name" value="Integrase_recombinase_N"/>
</dbReference>
<evidence type="ECO:0000313" key="7">
    <source>
        <dbReference type="EMBL" id="MDT7519872.1"/>
    </source>
</evidence>
<evidence type="ECO:0000313" key="8">
    <source>
        <dbReference type="Proteomes" id="UP001321700"/>
    </source>
</evidence>
<dbReference type="PROSITE" id="PS51898">
    <property type="entry name" value="TYR_RECOMBINASE"/>
    <property type="match status" value="1"/>
</dbReference>
<feature type="domain" description="Core-binding (CB)" evidence="6">
    <location>
        <begin position="58"/>
        <end position="137"/>
    </location>
</feature>
<dbReference type="InterPro" id="IPR013762">
    <property type="entry name" value="Integrase-like_cat_sf"/>
</dbReference>
<proteinExistence type="predicted"/>
<dbReference type="Proteomes" id="UP001321700">
    <property type="component" value="Unassembled WGS sequence"/>
</dbReference>
<comment type="caution">
    <text evidence="7">The sequence shown here is derived from an EMBL/GenBank/DDBJ whole genome shotgun (WGS) entry which is preliminary data.</text>
</comment>
<evidence type="ECO:0000259" key="5">
    <source>
        <dbReference type="PROSITE" id="PS51898"/>
    </source>
</evidence>
<dbReference type="Pfam" id="PF24624">
    <property type="entry name" value="Int_N"/>
    <property type="match status" value="1"/>
</dbReference>
<keyword evidence="8" id="KW-1185">Reference proteome</keyword>
<dbReference type="InterPro" id="IPR002104">
    <property type="entry name" value="Integrase_catalytic"/>
</dbReference>
<dbReference type="CDD" id="cd00796">
    <property type="entry name" value="INT_Rci_Hp1_C"/>
    <property type="match status" value="1"/>
</dbReference>
<organism evidence="7 8">
    <name type="scientific">Rhodoferax potami</name>
    <dbReference type="NCBI Taxonomy" id="3068338"/>
    <lineage>
        <taxon>Bacteria</taxon>
        <taxon>Pseudomonadati</taxon>
        <taxon>Pseudomonadota</taxon>
        <taxon>Betaproteobacteria</taxon>
        <taxon>Burkholderiales</taxon>
        <taxon>Comamonadaceae</taxon>
        <taxon>Rhodoferax</taxon>
    </lineage>
</organism>
<evidence type="ECO:0000256" key="3">
    <source>
        <dbReference type="ARBA" id="ARBA00023172"/>
    </source>
</evidence>
<dbReference type="Pfam" id="PF00589">
    <property type="entry name" value="Phage_integrase"/>
    <property type="match status" value="1"/>
</dbReference>
<dbReference type="InterPro" id="IPR057084">
    <property type="entry name" value="Int_N"/>
</dbReference>
<dbReference type="PANTHER" id="PTHR30349">
    <property type="entry name" value="PHAGE INTEGRASE-RELATED"/>
    <property type="match status" value="1"/>
</dbReference>
<keyword evidence="2 4" id="KW-0238">DNA-binding</keyword>
<dbReference type="InterPro" id="IPR044068">
    <property type="entry name" value="CB"/>
</dbReference>